<dbReference type="AlphaFoldDB" id="A0AAW0PT17"/>
<name>A0AAW0PT17_9GOBI</name>
<keyword evidence="8" id="KW-0862">Zinc</keyword>
<dbReference type="CDD" id="cd13733">
    <property type="entry name" value="SPRY_PRY_C-I_1"/>
    <property type="match status" value="1"/>
</dbReference>
<accession>A0AAW0PT17</accession>
<proteinExistence type="inferred from homology"/>
<evidence type="ECO:0000256" key="13">
    <source>
        <dbReference type="SAM" id="MobiDB-lite"/>
    </source>
</evidence>
<feature type="region of interest" description="Disordered" evidence="13">
    <location>
        <begin position="334"/>
        <end position="362"/>
    </location>
</feature>
<dbReference type="PROSITE" id="PS50089">
    <property type="entry name" value="ZF_RING_2"/>
    <property type="match status" value="1"/>
</dbReference>
<feature type="domain" description="G-protein coupled receptors family 1 profile" evidence="18">
    <location>
        <begin position="32"/>
        <end position="224"/>
    </location>
</feature>
<keyword evidence="12" id="KW-0175">Coiled coil</keyword>
<dbReference type="Pfam" id="PF25600">
    <property type="entry name" value="TRIM_CC"/>
    <property type="match status" value="1"/>
</dbReference>
<feature type="transmembrane region" description="Helical" evidence="14">
    <location>
        <begin position="203"/>
        <end position="227"/>
    </location>
</feature>
<feature type="domain" description="B30.2/SPRY" evidence="17">
    <location>
        <begin position="618"/>
        <end position="814"/>
    </location>
</feature>
<keyword evidence="10 14" id="KW-0472">Membrane</keyword>
<dbReference type="InterPro" id="IPR003879">
    <property type="entry name" value="Butyrophylin_SPRY"/>
</dbReference>
<dbReference type="PROSITE" id="PS00518">
    <property type="entry name" value="ZF_RING_1"/>
    <property type="match status" value="1"/>
</dbReference>
<evidence type="ECO:0000256" key="4">
    <source>
        <dbReference type="ARBA" id="ARBA00022490"/>
    </source>
</evidence>
<keyword evidence="4" id="KW-0963">Cytoplasm</keyword>
<evidence type="ECO:0000313" key="19">
    <source>
        <dbReference type="EMBL" id="KAK7929764.1"/>
    </source>
</evidence>
<keyword evidence="20" id="KW-1185">Reference proteome</keyword>
<dbReference type="PANTHER" id="PTHR24103">
    <property type="entry name" value="E3 UBIQUITIN-PROTEIN LIGASE TRIM"/>
    <property type="match status" value="1"/>
</dbReference>
<dbReference type="SMART" id="SM00589">
    <property type="entry name" value="PRY"/>
    <property type="match status" value="1"/>
</dbReference>
<feature type="transmembrane region" description="Helical" evidence="14">
    <location>
        <begin position="53"/>
        <end position="79"/>
    </location>
</feature>
<evidence type="ECO:0000313" key="20">
    <source>
        <dbReference type="Proteomes" id="UP001460270"/>
    </source>
</evidence>
<evidence type="ECO:0000256" key="3">
    <source>
        <dbReference type="ARBA" id="ARBA00008518"/>
    </source>
</evidence>
<keyword evidence="9 14" id="KW-1133">Transmembrane helix</keyword>
<evidence type="ECO:0000259" key="17">
    <source>
        <dbReference type="PROSITE" id="PS50188"/>
    </source>
</evidence>
<evidence type="ECO:0000256" key="11">
    <source>
        <dbReference type="PROSITE-ProRule" id="PRU00024"/>
    </source>
</evidence>
<comment type="caution">
    <text evidence="19">The sequence shown here is derived from an EMBL/GenBank/DDBJ whole genome shotgun (WGS) entry which is preliminary data.</text>
</comment>
<feature type="transmembrane region" description="Helical" evidence="14">
    <location>
        <begin position="16"/>
        <end position="41"/>
    </location>
</feature>
<dbReference type="Pfam" id="PF00643">
    <property type="entry name" value="zf-B_box"/>
    <property type="match status" value="1"/>
</dbReference>
<dbReference type="Pfam" id="PF00097">
    <property type="entry name" value="zf-C3HC4"/>
    <property type="match status" value="1"/>
</dbReference>
<feature type="domain" description="RING-type" evidence="15">
    <location>
        <begin position="272"/>
        <end position="305"/>
    </location>
</feature>
<sequence length="816" mass="92106">MANYSTEAAPLSPGKIFYLVTTCCESSVALPVNLWALVLIFSNKRSTIEAEILTLNLLLTEIFFCILFFLYLLQFFTTLFSMPLTDFYRGSTTVARTLFQWHLCIDRYLAVVHPIVFIRYKQIQYRVACLVPLWIIAIVCGLNSIFFPLNPKLISICALSLLVPSLSTEIVCSLVIVRILRKSGPGERESQEKREGNALKRRAVKIITFLALMAFVNNLPFILFPAFNPKFQDTLLPVAFALSTVGSSVHGFLGAGGTGADASAAPQLMSTPCGHSYCQACISSYWDTSKTTSRASKMYQCPLCKESFNRRPELHINRTLKEITEHFKRAAASGEARSWEDHSSPSHRRTSVPNRRNELTEGVMNEMVNRFQKTSTEHEDPPPAYTPPRRYTVSSAHDQDPDLPLCPLHLRGLAYFCKVENVCVCSACVESSEHKGHNISPAKREWQIRKSQLGLVDAKLEVLITERESKALEIHNTLRDIKVAAEIQTNETMSMFVNLVANVERCQSEMLEVIEMSRRAAEHRTQRQLKDLEEELSELKKKRTALNQLAQTNNCVQFLTSFPSVSAPPQTRDWSSAAVSSELPSAAVLRNITQVMERFKDEMCKLTEVWKGQKLEVEQAVVKHSPKVRRVQEYAEDITLDPNTAHPRLVVSVDGKQVFCGDRHQPVPENPERFDRVVCALGREGFDCGRHYWEVEVGSKTDWDLGVASRSVTRKGKITVSPAHGYWFLSLRDKMDYAFRTEPSTPVTVTQHPTRIGIFLDYDKGIVSFYNVDAKMLIYTFSDRFTGVILPFFSPCTNKSGRNEAPLTICPLATIE</sequence>
<keyword evidence="6" id="KW-0479">Metal-binding</keyword>
<evidence type="ECO:0000259" key="15">
    <source>
        <dbReference type="PROSITE" id="PS50089"/>
    </source>
</evidence>
<keyword evidence="5 14" id="KW-0812">Transmembrane</keyword>
<evidence type="ECO:0000256" key="10">
    <source>
        <dbReference type="ARBA" id="ARBA00023136"/>
    </source>
</evidence>
<evidence type="ECO:0000256" key="5">
    <source>
        <dbReference type="ARBA" id="ARBA00022692"/>
    </source>
</evidence>
<evidence type="ECO:0000259" key="16">
    <source>
        <dbReference type="PROSITE" id="PS50119"/>
    </source>
</evidence>
<evidence type="ECO:0000256" key="12">
    <source>
        <dbReference type="SAM" id="Coils"/>
    </source>
</evidence>
<evidence type="ECO:0000256" key="2">
    <source>
        <dbReference type="ARBA" id="ARBA00004496"/>
    </source>
</evidence>
<dbReference type="Gene3D" id="1.20.1070.10">
    <property type="entry name" value="Rhodopsin 7-helix transmembrane proteins"/>
    <property type="match status" value="1"/>
</dbReference>
<evidence type="ECO:0000256" key="1">
    <source>
        <dbReference type="ARBA" id="ARBA00004370"/>
    </source>
</evidence>
<comment type="similarity">
    <text evidence="3">Belongs to the TRIM/RBCC family.</text>
</comment>
<dbReference type="GO" id="GO:0008270">
    <property type="term" value="F:zinc ion binding"/>
    <property type="evidence" value="ECO:0007669"/>
    <property type="project" value="UniProtKB-KW"/>
</dbReference>
<dbReference type="InterPro" id="IPR006574">
    <property type="entry name" value="PRY"/>
</dbReference>
<dbReference type="SUPFAM" id="SSF57850">
    <property type="entry name" value="RING/U-box"/>
    <property type="match status" value="1"/>
</dbReference>
<dbReference type="PROSITE" id="PS50262">
    <property type="entry name" value="G_PROTEIN_RECEP_F1_2"/>
    <property type="match status" value="1"/>
</dbReference>
<feature type="domain" description="B box-type" evidence="16">
    <location>
        <begin position="401"/>
        <end position="442"/>
    </location>
</feature>
<evidence type="ECO:0000259" key="18">
    <source>
        <dbReference type="PROSITE" id="PS50262"/>
    </source>
</evidence>
<dbReference type="SUPFAM" id="SSF57845">
    <property type="entry name" value="B-box zinc-binding domain"/>
    <property type="match status" value="1"/>
</dbReference>
<evidence type="ECO:0000256" key="7">
    <source>
        <dbReference type="ARBA" id="ARBA00022771"/>
    </source>
</evidence>
<organism evidence="19 20">
    <name type="scientific">Mugilogobius chulae</name>
    <name type="common">yellowstripe goby</name>
    <dbReference type="NCBI Taxonomy" id="88201"/>
    <lineage>
        <taxon>Eukaryota</taxon>
        <taxon>Metazoa</taxon>
        <taxon>Chordata</taxon>
        <taxon>Craniata</taxon>
        <taxon>Vertebrata</taxon>
        <taxon>Euteleostomi</taxon>
        <taxon>Actinopterygii</taxon>
        <taxon>Neopterygii</taxon>
        <taxon>Teleostei</taxon>
        <taxon>Neoteleostei</taxon>
        <taxon>Acanthomorphata</taxon>
        <taxon>Gobiaria</taxon>
        <taxon>Gobiiformes</taxon>
        <taxon>Gobioidei</taxon>
        <taxon>Gobiidae</taxon>
        <taxon>Gobionellinae</taxon>
        <taxon>Mugilogobius</taxon>
    </lineage>
</organism>
<dbReference type="InterPro" id="IPR000315">
    <property type="entry name" value="Znf_B-box"/>
</dbReference>
<dbReference type="InterPro" id="IPR017907">
    <property type="entry name" value="Znf_RING_CS"/>
</dbReference>
<dbReference type="CDD" id="cd19769">
    <property type="entry name" value="Bbox2_TRIM16-like"/>
    <property type="match status" value="1"/>
</dbReference>
<dbReference type="Gene3D" id="3.30.160.60">
    <property type="entry name" value="Classic Zinc Finger"/>
    <property type="match status" value="1"/>
</dbReference>
<keyword evidence="7 11" id="KW-0863">Zinc-finger</keyword>
<dbReference type="InterPro" id="IPR013083">
    <property type="entry name" value="Znf_RING/FYVE/PHD"/>
</dbReference>
<feature type="transmembrane region" description="Helical" evidence="14">
    <location>
        <begin position="153"/>
        <end position="180"/>
    </location>
</feature>
<evidence type="ECO:0000256" key="6">
    <source>
        <dbReference type="ARBA" id="ARBA00022723"/>
    </source>
</evidence>
<dbReference type="InterPro" id="IPR001841">
    <property type="entry name" value="Znf_RING"/>
</dbReference>
<evidence type="ECO:0000256" key="8">
    <source>
        <dbReference type="ARBA" id="ARBA00022833"/>
    </source>
</evidence>
<dbReference type="FunFam" id="2.60.120.920:FF:000004">
    <property type="entry name" value="Butyrophilin subfamily 1 member A1"/>
    <property type="match status" value="1"/>
</dbReference>
<feature type="coiled-coil region" evidence="12">
    <location>
        <begin position="522"/>
        <end position="552"/>
    </location>
</feature>
<dbReference type="InterPro" id="IPR050143">
    <property type="entry name" value="TRIM/RBCC"/>
</dbReference>
<dbReference type="Proteomes" id="UP001460270">
    <property type="component" value="Unassembled WGS sequence"/>
</dbReference>
<feature type="region of interest" description="Disordered" evidence="13">
    <location>
        <begin position="374"/>
        <end position="398"/>
    </location>
</feature>
<dbReference type="InterPro" id="IPR013320">
    <property type="entry name" value="ConA-like_dom_sf"/>
</dbReference>
<dbReference type="Gene3D" id="3.30.40.10">
    <property type="entry name" value="Zinc/RING finger domain, C3HC4 (zinc finger)"/>
    <property type="match status" value="1"/>
</dbReference>
<protein>
    <submittedName>
        <fullName evidence="19">Uncharacterized protein</fullName>
    </submittedName>
</protein>
<dbReference type="InterPro" id="IPR001870">
    <property type="entry name" value="B30.2/SPRY"/>
</dbReference>
<dbReference type="InterPro" id="IPR003877">
    <property type="entry name" value="SPRY_dom"/>
</dbReference>
<dbReference type="EMBL" id="JBBPFD010000004">
    <property type="protein sequence ID" value="KAK7929764.1"/>
    <property type="molecule type" value="Genomic_DNA"/>
</dbReference>
<evidence type="ECO:0000256" key="9">
    <source>
        <dbReference type="ARBA" id="ARBA00022989"/>
    </source>
</evidence>
<dbReference type="PRINTS" id="PR01407">
    <property type="entry name" value="BUTYPHLNCDUF"/>
</dbReference>
<dbReference type="InterPro" id="IPR058030">
    <property type="entry name" value="TRIM8/14/16/25/29/45/65_CC"/>
</dbReference>
<reference evidence="20" key="1">
    <citation type="submission" date="2024-04" db="EMBL/GenBank/DDBJ databases">
        <title>Salinicola lusitanus LLJ914,a marine bacterium isolated from the Okinawa Trough.</title>
        <authorList>
            <person name="Li J."/>
        </authorList>
    </citation>
    <scope>NUCLEOTIDE SEQUENCE [LARGE SCALE GENOMIC DNA]</scope>
</reference>
<dbReference type="SUPFAM" id="SSF81321">
    <property type="entry name" value="Family A G protein-coupled receptor-like"/>
    <property type="match status" value="1"/>
</dbReference>
<dbReference type="Pfam" id="PF13765">
    <property type="entry name" value="PRY"/>
    <property type="match status" value="1"/>
</dbReference>
<dbReference type="SMART" id="SM00336">
    <property type="entry name" value="BBOX"/>
    <property type="match status" value="1"/>
</dbReference>
<dbReference type="InterPro" id="IPR017452">
    <property type="entry name" value="GPCR_Rhodpsn_7TM"/>
</dbReference>
<evidence type="ECO:0000256" key="14">
    <source>
        <dbReference type="SAM" id="Phobius"/>
    </source>
</evidence>
<dbReference type="SUPFAM" id="SSF49899">
    <property type="entry name" value="Concanavalin A-like lectins/glucanases"/>
    <property type="match status" value="1"/>
</dbReference>
<dbReference type="SMART" id="SM00449">
    <property type="entry name" value="SPRY"/>
    <property type="match status" value="1"/>
</dbReference>
<dbReference type="PROSITE" id="PS50119">
    <property type="entry name" value="ZF_BBOX"/>
    <property type="match status" value="1"/>
</dbReference>
<dbReference type="GO" id="GO:0016020">
    <property type="term" value="C:membrane"/>
    <property type="evidence" value="ECO:0007669"/>
    <property type="project" value="UniProtKB-SubCell"/>
</dbReference>
<feature type="transmembrane region" description="Helical" evidence="14">
    <location>
        <begin position="99"/>
        <end position="120"/>
    </location>
</feature>
<gene>
    <name evidence="19" type="ORF">WMY93_006159</name>
</gene>
<dbReference type="PROSITE" id="PS50188">
    <property type="entry name" value="B302_SPRY"/>
    <property type="match status" value="1"/>
</dbReference>
<dbReference type="InterPro" id="IPR043136">
    <property type="entry name" value="B30.2/SPRY_sf"/>
</dbReference>
<dbReference type="Pfam" id="PF00622">
    <property type="entry name" value="SPRY"/>
    <property type="match status" value="1"/>
</dbReference>
<dbReference type="InterPro" id="IPR018957">
    <property type="entry name" value="Znf_C3HC4_RING-type"/>
</dbReference>
<comment type="subcellular location">
    <subcellularLocation>
        <location evidence="2">Cytoplasm</location>
    </subcellularLocation>
    <subcellularLocation>
        <location evidence="1">Membrane</location>
    </subcellularLocation>
</comment>
<dbReference type="Gene3D" id="2.60.120.920">
    <property type="match status" value="1"/>
</dbReference>
<dbReference type="GO" id="GO:0005737">
    <property type="term" value="C:cytoplasm"/>
    <property type="evidence" value="ECO:0007669"/>
    <property type="project" value="UniProtKB-SubCell"/>
</dbReference>
<feature type="transmembrane region" description="Helical" evidence="14">
    <location>
        <begin position="127"/>
        <end position="147"/>
    </location>
</feature>